<evidence type="ECO:0000313" key="3">
    <source>
        <dbReference type="Proteomes" id="UP000053766"/>
    </source>
</evidence>
<dbReference type="Proteomes" id="UP000053766">
    <property type="component" value="Unassembled WGS sequence"/>
</dbReference>
<dbReference type="EMBL" id="KN716338">
    <property type="protein sequence ID" value="KJH46725.1"/>
    <property type="molecule type" value="Genomic_DNA"/>
</dbReference>
<sequence>MISVKFGRSEDFVNLIVFQDPTPNNTVESNSDATANVAEPNVEPVEPNVEPAAETSQDDTENLFMMQNAAEPEENDNNDPSGSGSM</sequence>
<feature type="compositionally biased region" description="Low complexity" evidence="1">
    <location>
        <begin position="35"/>
        <end position="54"/>
    </location>
</feature>
<evidence type="ECO:0000256" key="1">
    <source>
        <dbReference type="SAM" id="MobiDB-lite"/>
    </source>
</evidence>
<accession>A0A0D8XQD5</accession>
<keyword evidence="3" id="KW-1185">Reference proteome</keyword>
<gene>
    <name evidence="2" type="ORF">DICVIV_07214</name>
</gene>
<feature type="region of interest" description="Disordered" evidence="1">
    <location>
        <begin position="20"/>
        <end position="86"/>
    </location>
</feature>
<evidence type="ECO:0000313" key="2">
    <source>
        <dbReference type="EMBL" id="KJH46725.1"/>
    </source>
</evidence>
<name>A0A0D8XQD5_DICVI</name>
<organism evidence="2 3">
    <name type="scientific">Dictyocaulus viviparus</name>
    <name type="common">Bovine lungworm</name>
    <dbReference type="NCBI Taxonomy" id="29172"/>
    <lineage>
        <taxon>Eukaryota</taxon>
        <taxon>Metazoa</taxon>
        <taxon>Ecdysozoa</taxon>
        <taxon>Nematoda</taxon>
        <taxon>Chromadorea</taxon>
        <taxon>Rhabditida</taxon>
        <taxon>Rhabditina</taxon>
        <taxon>Rhabditomorpha</taxon>
        <taxon>Strongyloidea</taxon>
        <taxon>Metastrongylidae</taxon>
        <taxon>Dictyocaulus</taxon>
    </lineage>
</organism>
<dbReference type="AlphaFoldDB" id="A0A0D8XQD5"/>
<proteinExistence type="predicted"/>
<protein>
    <submittedName>
        <fullName evidence="2">Uncharacterized protein</fullName>
    </submittedName>
</protein>
<feature type="compositionally biased region" description="Polar residues" evidence="1">
    <location>
        <begin position="21"/>
        <end position="34"/>
    </location>
</feature>
<reference evidence="2 3" key="1">
    <citation type="submission" date="2013-11" db="EMBL/GenBank/DDBJ databases">
        <title>Draft genome of the bovine lungworm Dictyocaulus viviparus.</title>
        <authorList>
            <person name="Mitreva M."/>
        </authorList>
    </citation>
    <scope>NUCLEOTIDE SEQUENCE [LARGE SCALE GENOMIC DNA]</scope>
    <source>
        <strain evidence="2 3">HannoverDv2000</strain>
    </source>
</reference>
<reference evidence="3" key="2">
    <citation type="journal article" date="2016" name="Sci. Rep.">
        <title>Dictyocaulus viviparus genome, variome and transcriptome elucidate lungworm biology and support future intervention.</title>
        <authorList>
            <person name="McNulty S.N."/>
            <person name="Strube C."/>
            <person name="Rosa B.A."/>
            <person name="Martin J.C."/>
            <person name="Tyagi R."/>
            <person name="Choi Y.J."/>
            <person name="Wang Q."/>
            <person name="Hallsworth Pepin K."/>
            <person name="Zhang X."/>
            <person name="Ozersky P."/>
            <person name="Wilson R.K."/>
            <person name="Sternberg P.W."/>
            <person name="Gasser R.B."/>
            <person name="Mitreva M."/>
        </authorList>
    </citation>
    <scope>NUCLEOTIDE SEQUENCE [LARGE SCALE GENOMIC DNA]</scope>
    <source>
        <strain evidence="3">HannoverDv2000</strain>
    </source>
</reference>